<keyword evidence="1" id="KW-1133">Transmembrane helix</keyword>
<evidence type="ECO:0008006" key="4">
    <source>
        <dbReference type="Google" id="ProtNLM"/>
    </source>
</evidence>
<organism evidence="2 3">
    <name type="scientific">Algoriphagus taiwanensis</name>
    <dbReference type="NCBI Taxonomy" id="1445656"/>
    <lineage>
        <taxon>Bacteria</taxon>
        <taxon>Pseudomonadati</taxon>
        <taxon>Bacteroidota</taxon>
        <taxon>Cytophagia</taxon>
        <taxon>Cytophagales</taxon>
        <taxon>Cyclobacteriaceae</taxon>
        <taxon>Algoriphagus</taxon>
    </lineage>
</organism>
<reference evidence="2 3" key="1">
    <citation type="submission" date="2023-08" db="EMBL/GenBank/DDBJ databases">
        <title>Draft genome sequence of Algoriphagus taiwanensis.</title>
        <authorList>
            <person name="Takatani N."/>
            <person name="Hosokawa M."/>
            <person name="Sawabe T."/>
        </authorList>
    </citation>
    <scope>NUCLEOTIDE SEQUENCE [LARGE SCALE GENOMIC DNA]</scope>
    <source>
        <strain evidence="2 3">JCM 19755</strain>
    </source>
</reference>
<evidence type="ECO:0000313" key="2">
    <source>
        <dbReference type="EMBL" id="GMQ34987.1"/>
    </source>
</evidence>
<keyword evidence="3" id="KW-1185">Reference proteome</keyword>
<proteinExistence type="predicted"/>
<dbReference type="EMBL" id="BTPE01000013">
    <property type="protein sequence ID" value="GMQ34987.1"/>
    <property type="molecule type" value="Genomic_DNA"/>
</dbReference>
<name>A0ABQ6Q7K4_9BACT</name>
<protein>
    <recommendedName>
        <fullName evidence="4">Aerotolerance regulator N-terminal domain-containing protein</fullName>
    </recommendedName>
</protein>
<accession>A0ABQ6Q7K4</accession>
<keyword evidence="1" id="KW-0472">Membrane</keyword>
<keyword evidence="1" id="KW-0812">Transmembrane</keyword>
<evidence type="ECO:0000256" key="1">
    <source>
        <dbReference type="SAM" id="Phobius"/>
    </source>
</evidence>
<feature type="transmembrane region" description="Helical" evidence="1">
    <location>
        <begin position="12"/>
        <end position="33"/>
    </location>
</feature>
<dbReference type="Proteomes" id="UP001307705">
    <property type="component" value="Unassembled WGS sequence"/>
</dbReference>
<feature type="transmembrane region" description="Helical" evidence="1">
    <location>
        <begin position="507"/>
        <end position="525"/>
    </location>
</feature>
<gene>
    <name evidence="2" type="ORF">Ataiwa_32600</name>
</gene>
<sequence length="529" mass="60214">MSISFALIVSDLLIWTILILVLVIGLFSVFFYGKKGVSKNRLWVKIGLFVGFWAFLALSLLRPQVLNPKESESWLVYQSGLERAEIEFWKDSLGLENAVEIMDFEKQSDQVILLGKKFSEAELYPFRRLETDWFLPRENGLIRDISWKGYLRKGELQRVTFSVFSTNPDQVFKLGIPKTDSLILNSGWNQGILEFATSGQGRAEVPLILGSDTLSVLRYFVGPSVPKKYQFQLGFPSAESRALATFLREKGETVSEQIQLSKESFLVTDENKDSLQIRIIDPAQLNQKSLQDWIKEGKENLMLIQVADPVALSQQVNRLFGTDFELEAAKTELENGLEALPFRWKKKRGQKAFLDDRIAIEQAGSRQIGISLLESSYPLILEGKRDAYEEIWGEVFGAMEPAEPRSKRLDAPIFQGLETQIQLFDQDSLPEFWSIGEDTLWLKPNPINEFQATGDWLPTKSGWMDAGEDLSVYSFQAEEFPAVSTGKYISQLQQDSRKTEKEQFQQISPWIGLVGMLVFLGGMWVEPKL</sequence>
<evidence type="ECO:0000313" key="3">
    <source>
        <dbReference type="Proteomes" id="UP001307705"/>
    </source>
</evidence>
<feature type="transmembrane region" description="Helical" evidence="1">
    <location>
        <begin position="42"/>
        <end position="61"/>
    </location>
</feature>
<comment type="caution">
    <text evidence="2">The sequence shown here is derived from an EMBL/GenBank/DDBJ whole genome shotgun (WGS) entry which is preliminary data.</text>
</comment>
<dbReference type="RefSeq" id="WP_338229812.1">
    <property type="nucleotide sequence ID" value="NZ_BTPE01000013.1"/>
</dbReference>